<organism evidence="1">
    <name type="scientific">Siphoviridae sp. ctPAi1</name>
    <dbReference type="NCBI Taxonomy" id="2826320"/>
    <lineage>
        <taxon>Viruses</taxon>
        <taxon>Duplodnaviria</taxon>
        <taxon>Heunggongvirae</taxon>
        <taxon>Uroviricota</taxon>
        <taxon>Caudoviricetes</taxon>
    </lineage>
</organism>
<name>A0A8S5M894_9CAUD</name>
<evidence type="ECO:0000313" key="1">
    <source>
        <dbReference type="EMBL" id="DAD78392.1"/>
    </source>
</evidence>
<proteinExistence type="predicted"/>
<reference evidence="1" key="1">
    <citation type="journal article" date="2021" name="Proc. Natl. Acad. Sci. U.S.A.">
        <title>A Catalog of Tens of Thousands of Viruses from Human Metagenomes Reveals Hidden Associations with Chronic Diseases.</title>
        <authorList>
            <person name="Tisza M.J."/>
            <person name="Buck C.B."/>
        </authorList>
    </citation>
    <scope>NUCLEOTIDE SEQUENCE</scope>
    <source>
        <strain evidence="1">CtPAi1</strain>
    </source>
</reference>
<accession>A0A8S5M894</accession>
<sequence>MYIVVSITGAKVGIIFNPANVLKEKFTGQ</sequence>
<dbReference type="EMBL" id="BK014842">
    <property type="protein sequence ID" value="DAD78392.1"/>
    <property type="molecule type" value="Genomic_DNA"/>
</dbReference>
<protein>
    <submittedName>
        <fullName evidence="1">Uncharacterized protein</fullName>
    </submittedName>
</protein>